<dbReference type="Pfam" id="PF00246">
    <property type="entry name" value="Peptidase_M14"/>
    <property type="match status" value="1"/>
</dbReference>
<feature type="compositionally biased region" description="Basic and acidic residues" evidence="5">
    <location>
        <begin position="1247"/>
        <end position="1315"/>
    </location>
</feature>
<feature type="region of interest" description="Disordered" evidence="5">
    <location>
        <begin position="1508"/>
        <end position="1697"/>
    </location>
</feature>
<evidence type="ECO:0000313" key="7">
    <source>
        <dbReference type="EMBL" id="CAI4018787.1"/>
    </source>
</evidence>
<feature type="compositionally biased region" description="Polar residues" evidence="5">
    <location>
        <begin position="1"/>
        <end position="11"/>
    </location>
</feature>
<dbReference type="PANTHER" id="PTHR12756">
    <property type="entry name" value="CYTOSOLIC CARBOXYPEPTIDASE"/>
    <property type="match status" value="1"/>
</dbReference>
<dbReference type="GO" id="GO:0006508">
    <property type="term" value="P:proteolysis"/>
    <property type="evidence" value="ECO:0007669"/>
    <property type="project" value="InterPro"/>
</dbReference>
<dbReference type="InterPro" id="IPR050821">
    <property type="entry name" value="Cytosolic_carboxypeptidase"/>
</dbReference>
<dbReference type="Proteomes" id="UP001152797">
    <property type="component" value="Unassembled WGS sequence"/>
</dbReference>
<dbReference type="EMBL" id="CAMXCT010006713">
    <property type="protein sequence ID" value="CAI4018787.1"/>
    <property type="molecule type" value="Genomic_DNA"/>
</dbReference>
<evidence type="ECO:0000259" key="6">
    <source>
        <dbReference type="PROSITE" id="PS52035"/>
    </source>
</evidence>
<feature type="compositionally biased region" description="Basic and acidic residues" evidence="5">
    <location>
        <begin position="1374"/>
        <end position="1403"/>
    </location>
</feature>
<reference evidence="7" key="1">
    <citation type="submission" date="2022-10" db="EMBL/GenBank/DDBJ databases">
        <authorList>
            <person name="Chen Y."/>
            <person name="Dougan E. K."/>
            <person name="Chan C."/>
            <person name="Rhodes N."/>
            <person name="Thang M."/>
        </authorList>
    </citation>
    <scope>NUCLEOTIDE SEQUENCE</scope>
</reference>
<protein>
    <recommendedName>
        <fullName evidence="6">Peptidase M14 domain-containing protein</fullName>
    </recommendedName>
</protein>
<feature type="compositionally biased region" description="Basic and acidic residues" evidence="5">
    <location>
        <begin position="1331"/>
        <end position="1355"/>
    </location>
</feature>
<accession>A0A9P1M2S2</accession>
<dbReference type="PROSITE" id="PS52035">
    <property type="entry name" value="PEPTIDASE_M14"/>
    <property type="match status" value="1"/>
</dbReference>
<feature type="active site" description="Proton donor/acceptor" evidence="3">
    <location>
        <position position="1068"/>
    </location>
</feature>
<feature type="domain" description="Peptidase M14" evidence="6">
    <location>
        <begin position="799"/>
        <end position="1124"/>
    </location>
</feature>
<dbReference type="GO" id="GO:0004181">
    <property type="term" value="F:metallocarboxypeptidase activity"/>
    <property type="evidence" value="ECO:0007669"/>
    <property type="project" value="InterPro"/>
</dbReference>
<evidence type="ECO:0000256" key="4">
    <source>
        <dbReference type="SAM" id="Coils"/>
    </source>
</evidence>
<proteinExistence type="inferred from homology"/>
<feature type="region of interest" description="Disordered" evidence="5">
    <location>
        <begin position="607"/>
        <end position="678"/>
    </location>
</feature>
<feature type="compositionally biased region" description="Basic and acidic residues" evidence="5">
    <location>
        <begin position="1569"/>
        <end position="1606"/>
    </location>
</feature>
<dbReference type="PANTHER" id="PTHR12756:SF12">
    <property type="entry name" value="CYTOSOLIC CARBOXYPEPTIDASE-LIKE PROTEIN 5"/>
    <property type="match status" value="1"/>
</dbReference>
<feature type="region of interest" description="Disordered" evidence="5">
    <location>
        <begin position="1"/>
        <end position="52"/>
    </location>
</feature>
<dbReference type="EMBL" id="CAMXCT020006713">
    <property type="protein sequence ID" value="CAL1172162.1"/>
    <property type="molecule type" value="Genomic_DNA"/>
</dbReference>
<gene>
    <name evidence="7" type="ORF">C1SCF055_LOCUS43327</name>
</gene>
<dbReference type="OrthoDB" id="10253041at2759"/>
<evidence type="ECO:0000256" key="3">
    <source>
        <dbReference type="PROSITE-ProRule" id="PRU01379"/>
    </source>
</evidence>
<feature type="coiled-coil region" evidence="4">
    <location>
        <begin position="449"/>
        <end position="517"/>
    </location>
</feature>
<evidence type="ECO:0000256" key="5">
    <source>
        <dbReference type="SAM" id="MobiDB-lite"/>
    </source>
</evidence>
<dbReference type="Gene3D" id="1.10.287.1490">
    <property type="match status" value="1"/>
</dbReference>
<evidence type="ECO:0000313" key="9">
    <source>
        <dbReference type="Proteomes" id="UP001152797"/>
    </source>
</evidence>
<dbReference type="GO" id="GO:0008270">
    <property type="term" value="F:zinc ion binding"/>
    <property type="evidence" value="ECO:0007669"/>
    <property type="project" value="InterPro"/>
</dbReference>
<organism evidence="7">
    <name type="scientific">Cladocopium goreaui</name>
    <dbReference type="NCBI Taxonomy" id="2562237"/>
    <lineage>
        <taxon>Eukaryota</taxon>
        <taxon>Sar</taxon>
        <taxon>Alveolata</taxon>
        <taxon>Dinophyceae</taxon>
        <taxon>Suessiales</taxon>
        <taxon>Symbiodiniaceae</taxon>
        <taxon>Cladocopium</taxon>
    </lineage>
</organism>
<keyword evidence="4" id="KW-0175">Coiled coil</keyword>
<keyword evidence="9" id="KW-1185">Reference proteome</keyword>
<dbReference type="InterPro" id="IPR000834">
    <property type="entry name" value="Peptidase_M14"/>
</dbReference>
<feature type="region of interest" description="Disordered" evidence="5">
    <location>
        <begin position="1212"/>
        <end position="1355"/>
    </location>
</feature>
<feature type="compositionally biased region" description="Basic and acidic residues" evidence="5">
    <location>
        <begin position="1617"/>
        <end position="1626"/>
    </location>
</feature>
<dbReference type="Gene3D" id="3.40.630.10">
    <property type="entry name" value="Zn peptidases"/>
    <property type="match status" value="1"/>
</dbReference>
<comment type="caution">
    <text evidence="7">The sequence shown here is derived from an EMBL/GenBank/DDBJ whole genome shotgun (WGS) entry which is preliminary data.</text>
</comment>
<comment type="similarity">
    <text evidence="2 3">Belongs to the peptidase M14 family.</text>
</comment>
<dbReference type="EMBL" id="CAMXCT030006713">
    <property type="protein sequence ID" value="CAL4806099.1"/>
    <property type="molecule type" value="Genomic_DNA"/>
</dbReference>
<feature type="coiled-coil region" evidence="4">
    <location>
        <begin position="327"/>
        <end position="396"/>
    </location>
</feature>
<evidence type="ECO:0000256" key="2">
    <source>
        <dbReference type="ARBA" id="ARBA00005988"/>
    </source>
</evidence>
<evidence type="ECO:0000313" key="8">
    <source>
        <dbReference type="EMBL" id="CAL4806099.1"/>
    </source>
</evidence>
<feature type="compositionally biased region" description="Basic and acidic residues" evidence="5">
    <location>
        <begin position="615"/>
        <end position="640"/>
    </location>
</feature>
<feature type="compositionally biased region" description="Polar residues" evidence="5">
    <location>
        <begin position="1685"/>
        <end position="1697"/>
    </location>
</feature>
<feature type="coiled-coil region" evidence="4">
    <location>
        <begin position="184"/>
        <end position="288"/>
    </location>
</feature>
<feature type="compositionally biased region" description="Basic and acidic residues" evidence="5">
    <location>
        <begin position="1212"/>
        <end position="1238"/>
    </location>
</feature>
<reference evidence="8 9" key="2">
    <citation type="submission" date="2024-05" db="EMBL/GenBank/DDBJ databases">
        <authorList>
            <person name="Chen Y."/>
            <person name="Shah S."/>
            <person name="Dougan E. K."/>
            <person name="Thang M."/>
            <person name="Chan C."/>
        </authorList>
    </citation>
    <scope>NUCLEOTIDE SEQUENCE [LARGE SCALE GENOMIC DNA]</scope>
</reference>
<comment type="cofactor">
    <cofactor evidence="1">
        <name>Zn(2+)</name>
        <dbReference type="ChEBI" id="CHEBI:29105"/>
    </cofactor>
</comment>
<feature type="region of interest" description="Disordered" evidence="5">
    <location>
        <begin position="1374"/>
        <end position="1431"/>
    </location>
</feature>
<dbReference type="SUPFAM" id="SSF53187">
    <property type="entry name" value="Zn-dependent exopeptidases"/>
    <property type="match status" value="1"/>
</dbReference>
<sequence>MASVTSVSSRRGSAHGGPERSETRRISSSLKMPTKHSEPQSSQSRRTSFADGAEQVNIEVTAADDIVSSNETLEAKPSPSLQSVSRKARRSISVTAAANAAMAFKRSQVLAGATNDLEVGPEFGDVHHYMWDAVEHLDKGLQVIVCKVIAEKLQCFKTQKEQTSVAELRALCNRLESYLKGTAAEEHQRQLQKVLAEMDQKDGEIHRLTETIQVNTEATEEGKKKLLKTMDEKDKLRDSIQRELVETQAKLESSQLKLQELTQQLSKLKEAETLKQKERSALQKERKRVVHFSHKAEGGTANIKDFFQHLPKVVLHLSKELRDPQMQEHLMQTLDLLQRDYAEADKKYQSVLSRAKSAEQEVADLAAKTQKLEQWKVTLEEQNAVLQGRIAEVENDMVQLQSGVLDAIHKAPAYMSLREEYEILKCECEGIAVRSQMLQAEMNRRDEDKAQLQGQIEERDARIAQLEDEVRDVAASQLHPTQVAQLRADLKRTKHECEALSNANEVLRNTLATISEKPGALELFCGWMKELRAAKGLKHQQRVVVGPMVFTSDFDSGNMGHVELAAAEGILEYTIDVAPDCCGSVHETGYKSWFFFGLSVAEPVELAQPAQQKQTDPRNETSEASKPGCEVKGDGNHEDSVEATATAPSEDRGKDEISESLSDSAADKASMEGDQAETLRDVTQVAPPPADSVDSVDPLPAIQGEVSMYLTVRNMNNHTKLYSDGYRPWCKRPGDAWRRLADRSSLEFSIVREGDTFGIRWRHEASRGAGTTYFAFCAPYGYLECQGLLEELEEAFADHTYSWPDPHRPLRNLSRSINDCWFPRAGRDLVFRRQLLHRSLQGRRVDLLTITAIPQKSGEEPDILPQDLPCATLASNVPKFENRPIIFISARVHPGETPGEFVFLGLLRFLLSEDPRASSLRQQFQFKLVPMLNPDGVACGHYRTNTIGLNLNRHYDKPNVLSHEGVWAVKRCLSLWSKQGRLLFYLDLHGHASKKGCFLFANRMAGPGQGWNSGYARVFQVNSPHFDLEQCEFGDDYEKEFREGIGKHGSGRVAIHRDCRLCNSYTLECNYNKGRLSRPIMPPKGLTKADPPAAQVWSEEPVPYDQGTWAQIGEASCISILDLFGHNCHSRLPNSVRHTSLQSLLGSTIRPRTGRTTHIKDVVPQGVGLSPEDLAARERPCWRSGCCWADGCTRPGRPPSRERAGMVRAHLAEPREARVGESETLEKKIEDGRPKELRIAGARAVPRPRDGEGKAASEPSRTLDRMPKAAPSEERCPSEAKHKPCRLERLPSAKAKDPKDQLSCRESKENKEPKVRQAAQVLRRRRTLSGDPRKAHRGEEAKALEKPEGEDPMRDVSLIKDMCSRTVHNRLYEDAVRRQDRTSDSERPERAESWAAGHPEKRPHSASAVPRKPSLGSSPTSAIKRSRSEPSHILQQMLQTNAQSLRGMLDEPLFHHNLRLPVSPARPAELANLPGMVSPSTTLHSPSVTPRCHDFAQLSEIVSEIVPRAHMAGKSSPRPPSSRSGTSRSHSRPCVSRFGAESPGFTPRTQREGTPESLRPFRQPSDATGETKHGNFAEAVAELRAETGWRSRPQSAEDSKPGERPATHTGLRGIFNPREKEEEPQVRRRAMPAVKPRSCTNSPQQLPERATPRITFPRPHPRVAASLLPTVRPKSARPPPLVPFMSTSPMRPQSCDP</sequence>
<evidence type="ECO:0000256" key="1">
    <source>
        <dbReference type="ARBA" id="ARBA00001947"/>
    </source>
</evidence>
<name>A0A9P1M2S2_9DINO</name>